<feature type="region of interest" description="Disordered" evidence="3">
    <location>
        <begin position="324"/>
        <end position="346"/>
    </location>
</feature>
<organism evidence="4 5">
    <name type="scientific">Purpureocillium lilacinum</name>
    <name type="common">Paecilomyces lilacinus</name>
    <dbReference type="NCBI Taxonomy" id="33203"/>
    <lineage>
        <taxon>Eukaryota</taxon>
        <taxon>Fungi</taxon>
        <taxon>Dikarya</taxon>
        <taxon>Ascomycota</taxon>
        <taxon>Pezizomycotina</taxon>
        <taxon>Sordariomycetes</taxon>
        <taxon>Hypocreomycetidae</taxon>
        <taxon>Hypocreales</taxon>
        <taxon>Ophiocordycipitaceae</taxon>
        <taxon>Purpureocillium</taxon>
    </lineage>
</organism>
<dbReference type="NCBIfam" id="TIGR00685">
    <property type="entry name" value="T6PP"/>
    <property type="match status" value="1"/>
</dbReference>
<dbReference type="GO" id="GO:0031505">
    <property type="term" value="P:fungal-type cell wall organization"/>
    <property type="evidence" value="ECO:0007669"/>
    <property type="project" value="TreeGrafter"/>
</dbReference>
<feature type="region of interest" description="Disordered" evidence="3">
    <location>
        <begin position="657"/>
        <end position="681"/>
    </location>
</feature>
<feature type="compositionally biased region" description="Basic and acidic residues" evidence="3">
    <location>
        <begin position="329"/>
        <end position="338"/>
    </location>
</feature>
<dbReference type="Gene3D" id="3.30.70.1020">
    <property type="entry name" value="Trehalose-6-phosphate phosphatase related protein, domain 2"/>
    <property type="match status" value="1"/>
</dbReference>
<feature type="region of interest" description="Disordered" evidence="3">
    <location>
        <begin position="710"/>
        <end position="729"/>
    </location>
</feature>
<feature type="compositionally biased region" description="Low complexity" evidence="3">
    <location>
        <begin position="273"/>
        <end position="285"/>
    </location>
</feature>
<gene>
    <name evidence="4" type="ORF">PCL_10586</name>
</gene>
<dbReference type="InterPro" id="IPR003337">
    <property type="entry name" value="Trehalose_PPase"/>
</dbReference>
<comment type="similarity">
    <text evidence="1">In the N-terminal section; belongs to the glycosyltransferase 20 family.</text>
</comment>
<dbReference type="InterPro" id="IPR006379">
    <property type="entry name" value="HAD-SF_hydro_IIB"/>
</dbReference>
<dbReference type="InterPro" id="IPR036412">
    <property type="entry name" value="HAD-like_sf"/>
</dbReference>
<name>A0A2U3EBX7_PURLI</name>
<dbReference type="Gene3D" id="3.40.50.2000">
    <property type="entry name" value="Glycogen Phosphorylase B"/>
    <property type="match status" value="2"/>
</dbReference>
<dbReference type="EMBL" id="LCWV01000006">
    <property type="protein sequence ID" value="PWI71963.1"/>
    <property type="molecule type" value="Genomic_DNA"/>
</dbReference>
<feature type="compositionally biased region" description="Basic and acidic residues" evidence="3">
    <location>
        <begin position="203"/>
        <end position="214"/>
    </location>
</feature>
<feature type="compositionally biased region" description="Basic and acidic residues" evidence="3">
    <location>
        <begin position="667"/>
        <end position="678"/>
    </location>
</feature>
<dbReference type="InterPro" id="IPR023214">
    <property type="entry name" value="HAD_sf"/>
</dbReference>
<feature type="compositionally biased region" description="Low complexity" evidence="3">
    <location>
        <begin position="536"/>
        <end position="555"/>
    </location>
</feature>
<dbReference type="GO" id="GO:0005946">
    <property type="term" value="C:alpha,alpha-trehalose-phosphate synthase complex (UDP-forming)"/>
    <property type="evidence" value="ECO:0007669"/>
    <property type="project" value="TreeGrafter"/>
</dbReference>
<feature type="region of interest" description="Disordered" evidence="3">
    <location>
        <begin position="147"/>
        <end position="243"/>
    </location>
</feature>
<feature type="region of interest" description="Disordered" evidence="3">
    <location>
        <begin position="1"/>
        <end position="40"/>
    </location>
</feature>
<dbReference type="GO" id="GO:0004805">
    <property type="term" value="F:trehalose-phosphatase activity"/>
    <property type="evidence" value="ECO:0007669"/>
    <property type="project" value="TreeGrafter"/>
</dbReference>
<dbReference type="GO" id="GO:0005829">
    <property type="term" value="C:cytosol"/>
    <property type="evidence" value="ECO:0007669"/>
    <property type="project" value="TreeGrafter"/>
</dbReference>
<feature type="compositionally biased region" description="Low complexity" evidence="3">
    <location>
        <begin position="498"/>
        <end position="520"/>
    </location>
</feature>
<sequence length="1509" mass="161921">MVADSTAAPTEPLKRSTLQARKAGAWRSGRTWSSGSAVSGGAGRLGPGTGLALVGLAPPGLLRCNNIVPGSRGMGLPIHSGLVPARESLQPAVSTNISAPLFGGGSGTDDCAGEAKAQGKVSWSLSLINPCQVEFLQATEDGLAMRPGAMSSTAGEATGGVRAAGDGGPWGDPADAGVAGLHYHQHQQEQQCQSQQRTAGPAQHDDSAIERPRGDAVQQTAQPVDDINPVIHRDKHRTQNDGDDITTAAKLAPAKLNAPSAAPSSSHGHTRPDQQQPFPAATAPASTVGTPLAPPPAPPAAAAQGSVTAPRRTGLLDLRQAQLQQGRVGQEHHPDDGQQHGGGGMHTRMHRQMLLLDAVTPGIHPATYVDPYVSPAAATPHERNACDEGSCSCFGSAASTPAVSPLVSRSSRPVVVGGADASSAIAVGGASCAGYFDLQRAPPSRVGPGSLMSARSTGSTTGSTCNGPAASGVSIIGGITSPAASRVGLPANAGVGGSTSASSSGSSNSSNTTAANGTSVIPLTRRHYHLHNRNNLPLSPSGPASPPASASAAAHPPAPAPAPPPPSLAAAAVQQQRRAPSSKHHYHHRPSHRRHDDDARPRARRAMARRQSLSEIRAANPELALSGNIISATFNIPHALTYKKDGDWVSSSPFALSPLAPEATRTPTDRQRPQDLKPRRGQSALFDSFAYLSSDATPWNHHVVAWTGEIEDPYEPSPPPPESPAAHTTVGASSLNALSAPVPVDAGTRLPTPPAVDGLWIPREHQQRLDHLLSRSKTIRTSPVWLADEADSADGAGIMLRDQARWRRYAQYDLYTLFHYKQHEPTDGRKERVHYADYFRMNQKFADKIIEVYKPGDIVIVHDYYLMLLPSMLRQRVPNMYISFFLHSPFPSSEFLRCLPRRKEVLEGVLGANLVGFQSYSYSRHFLSCCTRILGFPSDTLGIDAYGSRVQVGVFPIGIDAARVETAAWADSVEEKFKALKKMYAGKKIIVGRDRLDSARGVAQKLQAFERFLDMFPEWREKVVLIQVTSPTSADAEPDDTDGKLSSRVNELVMKINGDYGSLGFTPVHHYPQYLRQDEYFALLRAADIGLITSVRDGMNTTSLEYVVCQKQGHGPLILSEFSGTAGSLADAIHINPWDLSGVASEINTALTMPEDQRRVMQERLYHHVTTHNVQSWIDKFIRRVYTVLGEAGSAHATPLLDRALLLSQYRSAGKRLFMFDYDGTLTPIVREPSAAIPSERIIAALKLLAADERNAVWIISGRDQEFLGHHLGHISRLGFSAEHGSFMRNPGSQEWVNLAEKFDMGWQAEVMEVFQKYTDKVQGSFIERKRCALTWHYRQADPELGAHMSRACHKELEAGVGSKWEVEVMPGKANIEVRPTFINKGEIAKRLIATYHNPEAEPTADDPNPGRVEFSLCMGDDFTDEDMFRALNGASGPVLKADHVFTVTVGASTKVTLAKWHLLEPEDVIDCVALLAGAEGGPAGTERLGEVNLAALSMVEGKIPPGEV</sequence>
<dbReference type="Gene3D" id="3.40.50.1000">
    <property type="entry name" value="HAD superfamily/HAD-like"/>
    <property type="match status" value="1"/>
</dbReference>
<feature type="compositionally biased region" description="Low complexity" evidence="3">
    <location>
        <begin position="171"/>
        <end position="196"/>
    </location>
</feature>
<evidence type="ECO:0000256" key="3">
    <source>
        <dbReference type="SAM" id="MobiDB-lite"/>
    </source>
</evidence>
<feature type="compositionally biased region" description="Low complexity" evidence="3">
    <location>
        <begin position="568"/>
        <end position="579"/>
    </location>
</feature>
<dbReference type="CDD" id="cd03788">
    <property type="entry name" value="GT20_TPS"/>
    <property type="match status" value="1"/>
</dbReference>
<accession>A0A2U3EBX7</accession>
<evidence type="ECO:0000256" key="1">
    <source>
        <dbReference type="ARBA" id="ARBA00005409"/>
    </source>
</evidence>
<dbReference type="Proteomes" id="UP000245956">
    <property type="component" value="Unassembled WGS sequence"/>
</dbReference>
<dbReference type="PANTHER" id="PTHR10788:SF123">
    <property type="entry name" value="TREHALOSE-PHOSPHATASE"/>
    <property type="match status" value="1"/>
</dbReference>
<evidence type="ECO:0000256" key="2">
    <source>
        <dbReference type="ARBA" id="ARBA00006330"/>
    </source>
</evidence>
<dbReference type="InterPro" id="IPR001830">
    <property type="entry name" value="Glyco_trans_20"/>
</dbReference>
<proteinExistence type="inferred from homology"/>
<dbReference type="GO" id="GO:0034605">
    <property type="term" value="P:cellular response to heat"/>
    <property type="evidence" value="ECO:0007669"/>
    <property type="project" value="TreeGrafter"/>
</dbReference>
<comment type="caution">
    <text evidence="4">The sequence shown here is derived from an EMBL/GenBank/DDBJ whole genome shotgun (WGS) entry which is preliminary data.</text>
</comment>
<feature type="region of interest" description="Disordered" evidence="3">
    <location>
        <begin position="256"/>
        <end position="307"/>
    </location>
</feature>
<dbReference type="Pfam" id="PF00982">
    <property type="entry name" value="Glyco_transf_20"/>
    <property type="match status" value="1"/>
</dbReference>
<feature type="region of interest" description="Disordered" evidence="3">
    <location>
        <begin position="444"/>
        <end position="465"/>
    </location>
</feature>
<dbReference type="NCBIfam" id="TIGR01484">
    <property type="entry name" value="HAD-SF-IIB"/>
    <property type="match status" value="1"/>
</dbReference>
<dbReference type="FunFam" id="3.40.50.2000:FF:000131">
    <property type="entry name" value="Trehalose-6-phosphate phosphatase"/>
    <property type="match status" value="1"/>
</dbReference>
<dbReference type="SUPFAM" id="SSF53756">
    <property type="entry name" value="UDP-Glycosyltransferase/glycogen phosphorylase"/>
    <property type="match status" value="1"/>
</dbReference>
<dbReference type="GO" id="GO:0003825">
    <property type="term" value="F:alpha,alpha-trehalose-phosphate synthase (UDP-forming) activity"/>
    <property type="evidence" value="ECO:0007669"/>
    <property type="project" value="TreeGrafter"/>
</dbReference>
<dbReference type="SUPFAM" id="SSF56784">
    <property type="entry name" value="HAD-like"/>
    <property type="match status" value="1"/>
</dbReference>
<dbReference type="Pfam" id="PF02358">
    <property type="entry name" value="Trehalose_PPase"/>
    <property type="match status" value="1"/>
</dbReference>
<dbReference type="FunFam" id="3.40.50.2000:FF:000036">
    <property type="entry name" value="Alpha,alpha-trehalose-phosphate synthase subunit Tps2"/>
    <property type="match status" value="1"/>
</dbReference>
<feature type="compositionally biased region" description="Basic residues" evidence="3">
    <location>
        <begin position="580"/>
        <end position="593"/>
    </location>
</feature>
<evidence type="ECO:0000313" key="4">
    <source>
        <dbReference type="EMBL" id="PWI71963.1"/>
    </source>
</evidence>
<feature type="region of interest" description="Disordered" evidence="3">
    <location>
        <begin position="494"/>
        <end position="614"/>
    </location>
</feature>
<dbReference type="PANTHER" id="PTHR10788">
    <property type="entry name" value="TREHALOSE-6-PHOSPHATE SYNTHASE"/>
    <property type="match status" value="1"/>
</dbReference>
<evidence type="ECO:0000313" key="5">
    <source>
        <dbReference type="Proteomes" id="UP000245956"/>
    </source>
</evidence>
<comment type="similarity">
    <text evidence="2">In the C-terminal section; belongs to the trehalose phosphatase family.</text>
</comment>
<dbReference type="CDD" id="cd01627">
    <property type="entry name" value="HAD_TPP"/>
    <property type="match status" value="1"/>
</dbReference>
<dbReference type="GO" id="GO:0005992">
    <property type="term" value="P:trehalose biosynthetic process"/>
    <property type="evidence" value="ECO:0007669"/>
    <property type="project" value="InterPro"/>
</dbReference>
<feature type="compositionally biased region" description="Low complexity" evidence="3">
    <location>
        <begin position="256"/>
        <end position="266"/>
    </location>
</feature>
<feature type="compositionally biased region" description="Pro residues" evidence="3">
    <location>
        <begin position="556"/>
        <end position="567"/>
    </location>
</feature>
<reference evidence="4 5" key="1">
    <citation type="journal article" date="2016" name="Front. Microbiol.">
        <title>Genome and transcriptome sequences reveal the specific parasitism of the nematophagous Purpureocillium lilacinum 36-1.</title>
        <authorList>
            <person name="Xie J."/>
            <person name="Li S."/>
            <person name="Mo C."/>
            <person name="Xiao X."/>
            <person name="Peng D."/>
            <person name="Wang G."/>
            <person name="Xiao Y."/>
        </authorList>
    </citation>
    <scope>NUCLEOTIDE SEQUENCE [LARGE SCALE GENOMIC DNA]</scope>
    <source>
        <strain evidence="4 5">36-1</strain>
    </source>
</reference>
<protein>
    <submittedName>
        <fullName evidence="4">Putative trehalose-6-phosphate synthase/trehalose phosphatase</fullName>
    </submittedName>
</protein>